<dbReference type="Gene3D" id="3.40.50.720">
    <property type="entry name" value="NAD(P)-binding Rossmann-like Domain"/>
    <property type="match status" value="1"/>
</dbReference>
<dbReference type="SUPFAM" id="SSF51735">
    <property type="entry name" value="NAD(P)-binding Rossmann-fold domains"/>
    <property type="match status" value="1"/>
</dbReference>
<dbReference type="InterPro" id="IPR050721">
    <property type="entry name" value="Trk_Ktr_HKT_K-transport"/>
</dbReference>
<dbReference type="EMBL" id="MCIB01000001">
    <property type="protein sequence ID" value="RKD34518.1"/>
    <property type="molecule type" value="Genomic_DNA"/>
</dbReference>
<dbReference type="GO" id="GO:0005886">
    <property type="term" value="C:plasma membrane"/>
    <property type="evidence" value="ECO:0007669"/>
    <property type="project" value="UniProtKB-SubCell"/>
</dbReference>
<sequence length="347" mass="39492">MITITSFTTFFKKLHISILATKLYKSLVIAILFIIFFSSLFYLFEAPYNKNIKSFIDALWWGFVTSTTVGYGDIYPVTSIGRVIAILLMIIGIGAFGFITASIASVLVEKNLKKGMGLMDVNFSDHIIVIGWNYRSKSIIEELTREDKNIEIALIDNNLDQNPYNNKNISYIKGDPTNDQVLNRANIKEAKTVIVLADKKLNNAEMIDAKSVLICLAVDRINPNVYLIAEVLNHLNIVHFKRANVDDIIISSQFESRILMRCALYKGVSKAFKELMTNSYGNEIYEMSNIPQYNNKPYKEVAIDFLNKKATLIGYYRDDKIFLNPDSNTILTKDDILLYIAENKIKL</sequence>
<dbReference type="InterPro" id="IPR010420">
    <property type="entry name" value="CASTOR/POLLUX/SYM8_dom"/>
</dbReference>
<organism evidence="4 5">
    <name type="scientific">Thermohalobacter berrensis</name>
    <dbReference type="NCBI Taxonomy" id="99594"/>
    <lineage>
        <taxon>Bacteria</taxon>
        <taxon>Bacillati</taxon>
        <taxon>Bacillota</taxon>
        <taxon>Tissierellia</taxon>
        <taxon>Tissierellales</taxon>
        <taxon>Thermohalobacteraceae</taxon>
        <taxon>Thermohalobacter</taxon>
    </lineage>
</organism>
<dbReference type="InterPro" id="IPR036721">
    <property type="entry name" value="RCK_C_sf"/>
</dbReference>
<evidence type="ECO:0000313" key="4">
    <source>
        <dbReference type="EMBL" id="RKD34518.1"/>
    </source>
</evidence>
<gene>
    <name evidence="4" type="ORF">BET03_01430</name>
</gene>
<dbReference type="Proteomes" id="UP000284177">
    <property type="component" value="Unassembled WGS sequence"/>
</dbReference>
<dbReference type="InterPro" id="IPR036291">
    <property type="entry name" value="NAD(P)-bd_dom_sf"/>
</dbReference>
<evidence type="ECO:0000256" key="1">
    <source>
        <dbReference type="ARBA" id="ARBA00004651"/>
    </source>
</evidence>
<comment type="caution">
    <text evidence="4">The sequence shown here is derived from an EMBL/GenBank/DDBJ whole genome shotgun (WGS) entry which is preliminary data.</text>
</comment>
<name>A0A419TAL0_9FIRM</name>
<dbReference type="Gene3D" id="1.20.5.110">
    <property type="match status" value="1"/>
</dbReference>
<keyword evidence="2" id="KW-0472">Membrane</keyword>
<dbReference type="AlphaFoldDB" id="A0A419TAL0"/>
<comment type="subcellular location">
    <subcellularLocation>
        <location evidence="1">Cell membrane</location>
        <topology evidence="1">Multi-pass membrane protein</topology>
    </subcellularLocation>
</comment>
<protein>
    <recommendedName>
        <fullName evidence="3">RCK N-terminal domain-containing protein</fullName>
    </recommendedName>
</protein>
<dbReference type="GO" id="GO:0006813">
    <property type="term" value="P:potassium ion transport"/>
    <property type="evidence" value="ECO:0007669"/>
    <property type="project" value="InterPro"/>
</dbReference>
<dbReference type="Pfam" id="PF07885">
    <property type="entry name" value="Ion_trans_2"/>
    <property type="match status" value="1"/>
</dbReference>
<dbReference type="PROSITE" id="PS51201">
    <property type="entry name" value="RCK_N"/>
    <property type="match status" value="1"/>
</dbReference>
<keyword evidence="5" id="KW-1185">Reference proteome</keyword>
<evidence type="ECO:0000256" key="2">
    <source>
        <dbReference type="SAM" id="Phobius"/>
    </source>
</evidence>
<dbReference type="PANTHER" id="PTHR43833:SF9">
    <property type="entry name" value="POTASSIUM CHANNEL PROTEIN YUGO-RELATED"/>
    <property type="match status" value="1"/>
</dbReference>
<feature type="transmembrane region" description="Helical" evidence="2">
    <location>
        <begin position="55"/>
        <end position="72"/>
    </location>
</feature>
<feature type="domain" description="RCK N-terminal" evidence="3">
    <location>
        <begin position="124"/>
        <end position="250"/>
    </location>
</feature>
<dbReference type="Pfam" id="PF02254">
    <property type="entry name" value="TrkA_N"/>
    <property type="match status" value="1"/>
</dbReference>
<evidence type="ECO:0000313" key="5">
    <source>
        <dbReference type="Proteomes" id="UP000284177"/>
    </source>
</evidence>
<keyword evidence="2" id="KW-1133">Transmembrane helix</keyword>
<feature type="transmembrane region" description="Helical" evidence="2">
    <location>
        <begin position="84"/>
        <end position="108"/>
    </location>
</feature>
<dbReference type="PRINTS" id="PR00169">
    <property type="entry name" value="KCHANNEL"/>
</dbReference>
<dbReference type="InterPro" id="IPR003148">
    <property type="entry name" value="RCK_N"/>
</dbReference>
<proteinExistence type="predicted"/>
<dbReference type="Gene3D" id="1.10.287.70">
    <property type="match status" value="1"/>
</dbReference>
<feature type="transmembrane region" description="Helical" evidence="2">
    <location>
        <begin position="23"/>
        <end position="43"/>
    </location>
</feature>
<accession>A0A419TAL0</accession>
<dbReference type="SUPFAM" id="SSF116726">
    <property type="entry name" value="TrkA C-terminal domain-like"/>
    <property type="match status" value="1"/>
</dbReference>
<dbReference type="Pfam" id="PF06241">
    <property type="entry name" value="Castor_Poll_mid"/>
    <property type="match status" value="1"/>
</dbReference>
<evidence type="ECO:0000259" key="3">
    <source>
        <dbReference type="PROSITE" id="PS51201"/>
    </source>
</evidence>
<reference evidence="4 5" key="1">
    <citation type="submission" date="2016-08" db="EMBL/GenBank/DDBJ databases">
        <title>Novel Firmicutes and Novel Genomes.</title>
        <authorList>
            <person name="Poppleton D.I."/>
            <person name="Gribaldo S."/>
        </authorList>
    </citation>
    <scope>NUCLEOTIDE SEQUENCE [LARGE SCALE GENOMIC DNA]</scope>
    <source>
        <strain evidence="4 5">CTT3</strain>
    </source>
</reference>
<dbReference type="InterPro" id="IPR013099">
    <property type="entry name" value="K_chnl_dom"/>
</dbReference>
<dbReference type="PANTHER" id="PTHR43833">
    <property type="entry name" value="POTASSIUM CHANNEL PROTEIN 2-RELATED-RELATED"/>
    <property type="match status" value="1"/>
</dbReference>
<dbReference type="SUPFAM" id="SSF81324">
    <property type="entry name" value="Voltage-gated potassium channels"/>
    <property type="match status" value="1"/>
</dbReference>
<keyword evidence="2" id="KW-0812">Transmembrane</keyword>
<dbReference type="OrthoDB" id="9810759at2"/>